<evidence type="ECO:0000313" key="3">
    <source>
        <dbReference type="EMBL" id="SOY46535.1"/>
    </source>
</evidence>
<sequence length="153" mass="16531">MIADPLLRMLHLTGVAVWVGGMFFAYLCLRPVAGAVLEPPPRLRLWRGVFDRFFPWVWASVVAILLSGGAMMAAVGMAGAPRNWHLMLGIGIVMAGIFCYVWFGPYRALGRAVDAQDWPAAGAALNRIRQAVGTNLVLGLANIAVATLGRWLA</sequence>
<evidence type="ECO:0000259" key="2">
    <source>
        <dbReference type="Pfam" id="PF05425"/>
    </source>
</evidence>
<keyword evidence="1" id="KW-1133">Transmembrane helix</keyword>
<keyword evidence="1" id="KW-0472">Membrane</keyword>
<name>A0A375BJM9_9BURK</name>
<comment type="caution">
    <text evidence="3">The sequence shown here is derived from an EMBL/GenBank/DDBJ whole genome shotgun (WGS) entry which is preliminary data.</text>
</comment>
<dbReference type="InterPro" id="IPR008457">
    <property type="entry name" value="Cu-R_CopD_dom"/>
</dbReference>
<accession>A0A375BJM9</accession>
<organism evidence="3">
    <name type="scientific">Cupriavidus taiwanensis</name>
    <dbReference type="NCBI Taxonomy" id="164546"/>
    <lineage>
        <taxon>Bacteria</taxon>
        <taxon>Pseudomonadati</taxon>
        <taxon>Pseudomonadota</taxon>
        <taxon>Betaproteobacteria</taxon>
        <taxon>Burkholderiales</taxon>
        <taxon>Burkholderiaceae</taxon>
        <taxon>Cupriavidus</taxon>
    </lineage>
</organism>
<dbReference type="Proteomes" id="UP000256780">
    <property type="component" value="Chromosome CBM2587_a"/>
</dbReference>
<feature type="transmembrane region" description="Helical" evidence="1">
    <location>
        <begin position="12"/>
        <end position="33"/>
    </location>
</feature>
<dbReference type="RefSeq" id="WP_116356870.1">
    <property type="nucleotide sequence ID" value="NZ_LT976853.1"/>
</dbReference>
<dbReference type="GO" id="GO:0016020">
    <property type="term" value="C:membrane"/>
    <property type="evidence" value="ECO:0007669"/>
    <property type="project" value="InterPro"/>
</dbReference>
<keyword evidence="1" id="KW-0812">Transmembrane</keyword>
<dbReference type="OrthoDB" id="8419862at2"/>
<dbReference type="Pfam" id="PF05425">
    <property type="entry name" value="CopD"/>
    <property type="match status" value="1"/>
</dbReference>
<protein>
    <recommendedName>
        <fullName evidence="2">Copper resistance protein D domain-containing protein</fullName>
    </recommendedName>
</protein>
<feature type="transmembrane region" description="Helical" evidence="1">
    <location>
        <begin position="84"/>
        <end position="103"/>
    </location>
</feature>
<dbReference type="EMBL" id="OFSQ01000008">
    <property type="protein sequence ID" value="SOY46535.1"/>
    <property type="molecule type" value="Genomic_DNA"/>
</dbReference>
<feature type="domain" description="Copper resistance protein D" evidence="2">
    <location>
        <begin position="49"/>
        <end position="147"/>
    </location>
</feature>
<proteinExistence type="predicted"/>
<dbReference type="AlphaFoldDB" id="A0A375BJM9"/>
<reference evidence="3" key="1">
    <citation type="submission" date="2018-01" db="EMBL/GenBank/DDBJ databases">
        <authorList>
            <person name="Clerissi C."/>
        </authorList>
    </citation>
    <scope>NUCLEOTIDE SEQUENCE</scope>
    <source>
        <strain evidence="3">Cupriavidus sp. LMG 19464</strain>
    </source>
</reference>
<gene>
    <name evidence="3" type="ORF">CBM2587_A160412</name>
</gene>
<evidence type="ECO:0000256" key="1">
    <source>
        <dbReference type="SAM" id="Phobius"/>
    </source>
</evidence>
<feature type="transmembrane region" description="Helical" evidence="1">
    <location>
        <begin position="53"/>
        <end position="77"/>
    </location>
</feature>